<proteinExistence type="predicted"/>
<dbReference type="PANTHER" id="PTHR34227">
    <property type="entry name" value="CHAPERONE PROTEIN YCDY"/>
    <property type="match status" value="1"/>
</dbReference>
<dbReference type="STRING" id="688.A6E04_07640"/>
<evidence type="ECO:0000313" key="3">
    <source>
        <dbReference type="Proteomes" id="UP000093523"/>
    </source>
</evidence>
<dbReference type="PANTHER" id="PTHR34227:SF1">
    <property type="entry name" value="DIMETHYL SULFOXIDE REDUCTASE CHAPERONE-RELATED"/>
    <property type="match status" value="1"/>
</dbReference>
<comment type="caution">
    <text evidence="2">The sequence shown here is derived from an EMBL/GenBank/DDBJ whole genome shotgun (WGS) entry which is preliminary data.</text>
</comment>
<reference evidence="2 3" key="1">
    <citation type="submission" date="2016-06" db="EMBL/GenBank/DDBJ databases">
        <authorList>
            <person name="Kjaerup R.B."/>
            <person name="Dalgaard T.S."/>
            <person name="Juul-Madsen H.R."/>
        </authorList>
    </citation>
    <scope>NUCLEOTIDE SEQUENCE [LARGE SCALE GENOMIC DNA]</scope>
    <source>
        <strain evidence="2 3">1S159</strain>
    </source>
</reference>
<evidence type="ECO:0000256" key="1">
    <source>
        <dbReference type="ARBA" id="ARBA00023186"/>
    </source>
</evidence>
<dbReference type="InterPro" id="IPR036411">
    <property type="entry name" value="TorD-like_sf"/>
</dbReference>
<organism evidence="2 3">
    <name type="scientific">Aliivibrio logei</name>
    <name type="common">Vibrio logei</name>
    <dbReference type="NCBI Taxonomy" id="688"/>
    <lineage>
        <taxon>Bacteria</taxon>
        <taxon>Pseudomonadati</taxon>
        <taxon>Pseudomonadota</taxon>
        <taxon>Gammaproteobacteria</taxon>
        <taxon>Vibrionales</taxon>
        <taxon>Vibrionaceae</taxon>
        <taxon>Aliivibrio</taxon>
    </lineage>
</organism>
<dbReference type="RefSeq" id="WP_012550125.1">
    <property type="nucleotide sequence ID" value="NZ_CAWMPN010000008.1"/>
</dbReference>
<dbReference type="InterPro" id="IPR020945">
    <property type="entry name" value="DMSO/NO3_reduct_chaperone"/>
</dbReference>
<protein>
    <recommendedName>
        <fullName evidence="4">Molecular chaperone</fullName>
    </recommendedName>
</protein>
<name>A0A1B9P047_ALILO</name>
<dbReference type="OrthoDB" id="8526323at2"/>
<dbReference type="AlphaFoldDB" id="A0A1B9P047"/>
<sequence>MNEQHQIRQEIYGLLAHLFRSAPEQALVDWLVTIETEQSETHGMSQAWSQLVKAAEQASLNDTLEKLEDEYQNLFIGVGRGEVMQFGSWHIAGALMEKPLVALRQDLMQLGFERAEDVKEPEDHISALCEVMAMLIEAGEAEVLQQRFFNRHIQPWYVSLCDQINNAQNADFYKSVACLAEAFFTVEQTRFAKNPNEIEVTAI</sequence>
<dbReference type="SUPFAM" id="SSF89155">
    <property type="entry name" value="TorD-like"/>
    <property type="match status" value="1"/>
</dbReference>
<dbReference type="Gene3D" id="1.10.3480.10">
    <property type="entry name" value="TorD-like"/>
    <property type="match status" value="1"/>
</dbReference>
<gene>
    <name evidence="2" type="ORF">A6E04_07640</name>
</gene>
<keyword evidence="1" id="KW-0143">Chaperone</keyword>
<dbReference type="Pfam" id="PF02613">
    <property type="entry name" value="Nitrate_red_del"/>
    <property type="match status" value="1"/>
</dbReference>
<dbReference type="Proteomes" id="UP000093523">
    <property type="component" value="Unassembled WGS sequence"/>
</dbReference>
<dbReference type="InterPro" id="IPR050289">
    <property type="entry name" value="TorD/DmsD_chaperones"/>
</dbReference>
<evidence type="ECO:0000313" key="2">
    <source>
        <dbReference type="EMBL" id="OCH21728.1"/>
    </source>
</evidence>
<accession>A0A1B9P047</accession>
<dbReference type="EMBL" id="MAJU01000008">
    <property type="protein sequence ID" value="OCH21728.1"/>
    <property type="molecule type" value="Genomic_DNA"/>
</dbReference>
<evidence type="ECO:0008006" key="4">
    <source>
        <dbReference type="Google" id="ProtNLM"/>
    </source>
</evidence>